<dbReference type="InterPro" id="IPR038056">
    <property type="entry name" value="YjbR-like_sf"/>
</dbReference>
<name>A0A563DU10_9MICO</name>
<gene>
    <name evidence="2" type="ORF">FGL98_20340</name>
</gene>
<keyword evidence="3" id="KW-1185">Reference proteome</keyword>
<evidence type="ECO:0000313" key="3">
    <source>
        <dbReference type="Proteomes" id="UP000320244"/>
    </source>
</evidence>
<keyword evidence="2" id="KW-0238">DNA-binding</keyword>
<dbReference type="Gene3D" id="3.90.1150.30">
    <property type="match status" value="1"/>
</dbReference>
<comment type="caution">
    <text evidence="2">The sequence shown here is derived from an EMBL/GenBank/DDBJ whole genome shotgun (WGS) entry which is preliminary data.</text>
</comment>
<proteinExistence type="predicted"/>
<sequence length="224" mass="25163">MIHARIAAGPATPAADSTPNSHPDPICALTPSSSNCVNDIVRRRPRSASSNLPRPSFSVGAIYRRYNRIILERRLTADKFRYSAVVPHPLRFTDDDPYLNRLRGIALSFPDAAERVSHGRPIFFTQRTFALFGAMVKGDHQSDVWSQSVVIQPDPEERDVLLSDERFFSPAYYGPHGWIGLNFRAAEPDWDEVTELVDMSYRNTALKRQVRLLDNGAGPLRSEG</sequence>
<dbReference type="Proteomes" id="UP000320244">
    <property type="component" value="Unassembled WGS sequence"/>
</dbReference>
<accession>A0A563DU10</accession>
<reference evidence="2 3" key="1">
    <citation type="submission" date="2019-05" db="EMBL/GenBank/DDBJ databases">
        <authorList>
            <person name="Lee S.D."/>
        </authorList>
    </citation>
    <scope>NUCLEOTIDE SEQUENCE [LARGE SCALE GENOMIC DNA]</scope>
    <source>
        <strain evidence="2 3">C5-26</strain>
    </source>
</reference>
<organism evidence="2 3">
    <name type="scientific">Leekyejoonella antrihumi</name>
    <dbReference type="NCBI Taxonomy" id="1660198"/>
    <lineage>
        <taxon>Bacteria</taxon>
        <taxon>Bacillati</taxon>
        <taxon>Actinomycetota</taxon>
        <taxon>Actinomycetes</taxon>
        <taxon>Micrococcales</taxon>
        <taxon>Dermacoccaceae</taxon>
        <taxon>Leekyejoonella</taxon>
    </lineage>
</organism>
<feature type="compositionally biased region" description="Low complexity" evidence="1">
    <location>
        <begin position="1"/>
        <end position="15"/>
    </location>
</feature>
<evidence type="ECO:0000256" key="1">
    <source>
        <dbReference type="SAM" id="MobiDB-lite"/>
    </source>
</evidence>
<dbReference type="GO" id="GO:0003677">
    <property type="term" value="F:DNA binding"/>
    <property type="evidence" value="ECO:0007669"/>
    <property type="project" value="UniProtKB-KW"/>
</dbReference>
<dbReference type="OrthoDB" id="8479417at2"/>
<dbReference type="EMBL" id="VCQV01000037">
    <property type="protein sequence ID" value="TWP33679.1"/>
    <property type="molecule type" value="Genomic_DNA"/>
</dbReference>
<protein>
    <submittedName>
        <fullName evidence="2">MmcQ/YjbR family DNA-binding protein</fullName>
    </submittedName>
</protein>
<reference evidence="2 3" key="2">
    <citation type="submission" date="2019-08" db="EMBL/GenBank/DDBJ databases">
        <title>Jejuicoccus antrihumi gen. nov., sp. nov., a new member of the family Dermacoccaceae isolated from a cave.</title>
        <authorList>
            <person name="Schumann P."/>
            <person name="Kim I.S."/>
        </authorList>
    </citation>
    <scope>NUCLEOTIDE SEQUENCE [LARGE SCALE GENOMIC DNA]</scope>
    <source>
        <strain evidence="2 3">C5-26</strain>
    </source>
</reference>
<dbReference type="SUPFAM" id="SSF142906">
    <property type="entry name" value="YjbR-like"/>
    <property type="match status" value="1"/>
</dbReference>
<evidence type="ECO:0000313" key="2">
    <source>
        <dbReference type="EMBL" id="TWP33679.1"/>
    </source>
</evidence>
<dbReference type="AlphaFoldDB" id="A0A563DU10"/>
<dbReference type="InterPro" id="IPR058532">
    <property type="entry name" value="YjbR/MT2646/Rv2570-like"/>
</dbReference>
<feature type="region of interest" description="Disordered" evidence="1">
    <location>
        <begin position="1"/>
        <end position="26"/>
    </location>
</feature>
<dbReference type="Pfam" id="PF04237">
    <property type="entry name" value="YjbR"/>
    <property type="match status" value="1"/>
</dbReference>